<dbReference type="Proteomes" id="UP000479710">
    <property type="component" value="Unassembled WGS sequence"/>
</dbReference>
<dbReference type="EMBL" id="SPHZ02000006">
    <property type="protein sequence ID" value="KAF0911844.1"/>
    <property type="molecule type" value="Genomic_DNA"/>
</dbReference>
<sequence>MAVTCGYGSGRVRGGGGRESDSVGRAQGEKIWCLLGRQWHGGSVGEPPGRRGLMKVVEYGEVVVSVRTWLLDLTNEDS</sequence>
<feature type="region of interest" description="Disordered" evidence="1">
    <location>
        <begin position="1"/>
        <end position="23"/>
    </location>
</feature>
<evidence type="ECO:0000256" key="1">
    <source>
        <dbReference type="SAM" id="MobiDB-lite"/>
    </source>
</evidence>
<evidence type="ECO:0000313" key="2">
    <source>
        <dbReference type="EMBL" id="KAF0911844.1"/>
    </source>
</evidence>
<comment type="caution">
    <text evidence="2">The sequence shown here is derived from an EMBL/GenBank/DDBJ whole genome shotgun (WGS) entry which is preliminary data.</text>
</comment>
<dbReference type="AlphaFoldDB" id="A0A6G1DI02"/>
<gene>
    <name evidence="2" type="ORF">E2562_012329</name>
</gene>
<protein>
    <submittedName>
        <fullName evidence="2">Uncharacterized protein</fullName>
    </submittedName>
</protein>
<accession>A0A6G1DI02</accession>
<reference evidence="2 3" key="1">
    <citation type="submission" date="2019-11" db="EMBL/GenBank/DDBJ databases">
        <title>Whole genome sequence of Oryza granulata.</title>
        <authorList>
            <person name="Li W."/>
        </authorList>
    </citation>
    <scope>NUCLEOTIDE SEQUENCE [LARGE SCALE GENOMIC DNA]</scope>
    <source>
        <strain evidence="3">cv. Menghai</strain>
        <tissue evidence="2">Leaf</tissue>
    </source>
</reference>
<proteinExistence type="predicted"/>
<name>A0A6G1DI02_9ORYZ</name>
<keyword evidence="3" id="KW-1185">Reference proteome</keyword>
<organism evidence="2 3">
    <name type="scientific">Oryza meyeriana var. granulata</name>
    <dbReference type="NCBI Taxonomy" id="110450"/>
    <lineage>
        <taxon>Eukaryota</taxon>
        <taxon>Viridiplantae</taxon>
        <taxon>Streptophyta</taxon>
        <taxon>Embryophyta</taxon>
        <taxon>Tracheophyta</taxon>
        <taxon>Spermatophyta</taxon>
        <taxon>Magnoliopsida</taxon>
        <taxon>Liliopsida</taxon>
        <taxon>Poales</taxon>
        <taxon>Poaceae</taxon>
        <taxon>BOP clade</taxon>
        <taxon>Oryzoideae</taxon>
        <taxon>Oryzeae</taxon>
        <taxon>Oryzinae</taxon>
        <taxon>Oryza</taxon>
        <taxon>Oryza meyeriana</taxon>
    </lineage>
</organism>
<evidence type="ECO:0000313" key="3">
    <source>
        <dbReference type="Proteomes" id="UP000479710"/>
    </source>
</evidence>